<comment type="caution">
    <text evidence="5">The sequence shown here is derived from an EMBL/GenBank/DDBJ whole genome shotgun (WGS) entry which is preliminary data.</text>
</comment>
<evidence type="ECO:0000256" key="1">
    <source>
        <dbReference type="ARBA" id="ARBA00022737"/>
    </source>
</evidence>
<evidence type="ECO:0000259" key="3">
    <source>
        <dbReference type="Pfam" id="PF20148"/>
    </source>
</evidence>
<dbReference type="NCBIfam" id="TIGR03696">
    <property type="entry name" value="Rhs_assc_core"/>
    <property type="match status" value="1"/>
</dbReference>
<dbReference type="PANTHER" id="PTHR32305:SF15">
    <property type="entry name" value="PROTEIN RHSA-RELATED"/>
    <property type="match status" value="1"/>
</dbReference>
<feature type="compositionally biased region" description="Gly residues" evidence="2">
    <location>
        <begin position="1353"/>
        <end position="1366"/>
    </location>
</feature>
<dbReference type="Gene3D" id="2.180.10.10">
    <property type="entry name" value="RHS repeat-associated core"/>
    <property type="match status" value="3"/>
</dbReference>
<gene>
    <name evidence="5" type="ORF">H4696_004990</name>
</gene>
<feature type="domain" description="DUF6531" evidence="3">
    <location>
        <begin position="360"/>
        <end position="429"/>
    </location>
</feature>
<feature type="compositionally biased region" description="Basic and acidic residues" evidence="2">
    <location>
        <begin position="1477"/>
        <end position="1490"/>
    </location>
</feature>
<accession>A0ABR9I3Y2</accession>
<proteinExistence type="predicted"/>
<dbReference type="InterPro" id="IPR031325">
    <property type="entry name" value="RHS_repeat"/>
</dbReference>
<name>A0ABR9I3Y2_9PSEU</name>
<dbReference type="InterPro" id="IPR022385">
    <property type="entry name" value="Rhs_assc_core"/>
</dbReference>
<evidence type="ECO:0000313" key="6">
    <source>
        <dbReference type="Proteomes" id="UP000631670"/>
    </source>
</evidence>
<feature type="compositionally biased region" description="Basic and acidic residues" evidence="2">
    <location>
        <begin position="1506"/>
        <end position="1562"/>
    </location>
</feature>
<evidence type="ECO:0000259" key="4">
    <source>
        <dbReference type="Pfam" id="PF25023"/>
    </source>
</evidence>
<dbReference type="InterPro" id="IPR006530">
    <property type="entry name" value="YD"/>
</dbReference>
<dbReference type="PANTHER" id="PTHR32305">
    <property type="match status" value="1"/>
</dbReference>
<feature type="region of interest" description="Disordered" evidence="2">
    <location>
        <begin position="1337"/>
        <end position="1562"/>
    </location>
</feature>
<feature type="compositionally biased region" description="Basic and acidic residues" evidence="2">
    <location>
        <begin position="270"/>
        <end position="280"/>
    </location>
</feature>
<dbReference type="InterPro" id="IPR038332">
    <property type="entry name" value="PPE_sf"/>
</dbReference>
<dbReference type="InterPro" id="IPR045351">
    <property type="entry name" value="DUF6531"/>
</dbReference>
<feature type="domain" description="Teneurin-like YD-shell" evidence="4">
    <location>
        <begin position="827"/>
        <end position="944"/>
    </location>
</feature>
<feature type="compositionally biased region" description="Low complexity" evidence="2">
    <location>
        <begin position="310"/>
        <end position="321"/>
    </location>
</feature>
<dbReference type="RefSeq" id="WP_086864135.1">
    <property type="nucleotide sequence ID" value="NZ_JADBEG010000001.1"/>
</dbReference>
<dbReference type="PRINTS" id="PR00394">
    <property type="entry name" value="RHSPROTEIN"/>
</dbReference>
<reference evidence="5 6" key="1">
    <citation type="submission" date="2020-10" db="EMBL/GenBank/DDBJ databases">
        <title>Sequencing the genomes of 1000 actinobacteria strains.</title>
        <authorList>
            <person name="Klenk H.-P."/>
        </authorList>
    </citation>
    <scope>NUCLEOTIDE SEQUENCE [LARGE SCALE GENOMIC DNA]</scope>
    <source>
        <strain evidence="5 6">DSM 44653</strain>
    </source>
</reference>
<feature type="domain" description="Teneurin-like YD-shell" evidence="4">
    <location>
        <begin position="1066"/>
        <end position="1312"/>
    </location>
</feature>
<keyword evidence="6" id="KW-1185">Reference proteome</keyword>
<dbReference type="NCBIfam" id="TIGR01643">
    <property type="entry name" value="YD_repeat_2x"/>
    <property type="match status" value="8"/>
</dbReference>
<evidence type="ECO:0000256" key="2">
    <source>
        <dbReference type="SAM" id="MobiDB-lite"/>
    </source>
</evidence>
<protein>
    <submittedName>
        <fullName evidence="5">RHS repeat-associated protein</fullName>
    </submittedName>
</protein>
<keyword evidence="1" id="KW-0677">Repeat</keyword>
<dbReference type="InterPro" id="IPR050708">
    <property type="entry name" value="T6SS_VgrG/RHS"/>
</dbReference>
<dbReference type="EMBL" id="JADBEG010000001">
    <property type="protein sequence ID" value="MBE1497890.1"/>
    <property type="molecule type" value="Genomic_DNA"/>
</dbReference>
<feature type="compositionally biased region" description="Basic and acidic residues" evidence="2">
    <location>
        <begin position="1390"/>
        <end position="1401"/>
    </location>
</feature>
<dbReference type="Gene3D" id="1.20.1260.20">
    <property type="entry name" value="PPE superfamily"/>
    <property type="match status" value="1"/>
</dbReference>
<dbReference type="Proteomes" id="UP000631670">
    <property type="component" value="Unassembled WGS sequence"/>
</dbReference>
<dbReference type="InterPro" id="IPR056823">
    <property type="entry name" value="TEN-like_YD-shell"/>
</dbReference>
<sequence length="1618" mass="173620">MGNPLVAQAQDSTKSYSGVPLLEDAIGLKDAIESGDWASVAMGAVGTALDALTAVMDPFGAIFAAGVGWLIEHVGPLKEALNALTGNADEIAAQSQTWNNIAKELGDVSTELTNAVKADLVSWQGSAADNYRKRADDTSGLLAAAQKGCEGAGSGVKTAGEVVAAVRTLVRDIIAELVGHLISWALQVVFTLGIGLTWVVPQVVAAVAKTASKIASLTTKLVKALKGLVPLLKKAGTLFEDAAKGLKNIKGGKVGPPPKPGKIDGGPKAPDVKGGGKGDGDSTTASGDHSGGKGGGPGSGDHSSSGGGKDSTTTSGDHSSGNGNGNGNGTPGDPPPAKGDTGKNGDNGGGGKDTWECKTDPVDIARGNVVIDQLDLELPSPLVLERLHVSSYRAGRWFGPTWVSTVDQRLAVGREYVRCYAADGTTLVYPPAAPGVPVLPTDGPRRPLTRHADGSYTQSDPLRGRELRFAALPGRGQAELVLQSITDDDGARVDVDYDALGAPRTLRHSAGYRVELETESGRVTTVHVTDPAGGSPVLVRRFGYDPQGRLTQEFNASGRAQVYDYDPAGRVTGWQDRNGTWFRYVYDGEGRCVRTIGDRGFYDAAFTYDTQRRVTTFTDSLGHTGEFHFNEAYQLVREVGPLGQVTTSEWDRDDRLLSRTDPLGQTTAFAYDERGRLRSVTRPDGSVLRVTQDDAGLTIEATADDGTVLSRFYPRDEAPDPFTETLGTAKPLTSEQAAWTRGDEEPPPVDRDVFGRPKSVLNRSGQHVVLGWTPDGQERLRVRPSGVRETRGYDAEGNEVERVNGAGLAERLEYGPFDLVTATIDASGARTTYTYDTELRPSTVTNPLGQTWTYRYDPSGRLIEQTDFDGRTLRFGYDRAGRLVRSVNGAGEQTDYVHDVLGNVVERRSPAGTTRFTYDAVGRMTAAVMGDVELRVAYDGEGNVLSESVDGRTLTSSYEADGTVRRRTPSGVDSVWRFDGDGRPVSLAVAGHTVRFEHDAGGREIARTVEGGVALTQTFDVDDNLVGQSVLAAGTPSRHRRFSYRTDGLLAGIDDDVAGPTRLVLDATGRVTEVHGAAGSEAYRYDPAGNVVETREPGQVPSAGPRRYADNRLVAAGAVTFDHDVQGRVVARHEGARVWRYLWDAQDRLLAVTTPEGDQWWYRYDPIGRRIAKQRVVTSATGARAVAESYEFTWSGALLVEQVHVDAAQTRHLTVWEYHPGDDRPVVQVERSATLQDRFFAIVTDLIGRPTELVDAAGTPVWRGNAGLWGRETGAAATPLRFPGQYADAESGLHYNVFRYYDPSTGRYLSQDPLGLGPAPNPAAYVDNPLAERDLLGLAPCGKGGKNKTNDQPGGGDNAGNIPRGGGGKKGKGKNTDDTQASSSGGGGKTDTHSLGKHDGTEVQVDSHQGKHQGGNQSFGMKYTGGSGTKFPDNVNDKWHQNYFSKEVAKYSNDPQYAKHGTEGKNPGSIDQNVNAKKSDLDARQEKVDELEAELNAKKAAYKNAPPEEKAAIMDEGKKLNQEFKDAKADRDKAQSDYDSAKAERESYDGNRKSVQYDKDAKDDGVQYDMTSYWKPDGQGGGNWVTTYHCNPAVPKGGSVEKDWWQPHGKDIAKEYGL</sequence>
<dbReference type="Pfam" id="PF20148">
    <property type="entry name" value="DUF6531"/>
    <property type="match status" value="1"/>
</dbReference>
<evidence type="ECO:0000313" key="5">
    <source>
        <dbReference type="EMBL" id="MBE1497890.1"/>
    </source>
</evidence>
<feature type="region of interest" description="Disordered" evidence="2">
    <location>
        <begin position="247"/>
        <end position="359"/>
    </location>
</feature>
<dbReference type="Pfam" id="PF25023">
    <property type="entry name" value="TEN_YD-shell"/>
    <property type="match status" value="2"/>
</dbReference>
<organism evidence="5 6">
    <name type="scientific">Amycolatopsis lexingtonensis</name>
    <dbReference type="NCBI Taxonomy" id="218822"/>
    <lineage>
        <taxon>Bacteria</taxon>
        <taxon>Bacillati</taxon>
        <taxon>Actinomycetota</taxon>
        <taxon>Actinomycetes</taxon>
        <taxon>Pseudonocardiales</taxon>
        <taxon>Pseudonocardiaceae</taxon>
        <taxon>Amycolatopsis</taxon>
    </lineage>
</organism>
<feature type="compositionally biased region" description="Gly residues" evidence="2">
    <location>
        <begin position="292"/>
        <end position="309"/>
    </location>
</feature>
<dbReference type="Pfam" id="PF05593">
    <property type="entry name" value="RHS_repeat"/>
    <property type="match status" value="1"/>
</dbReference>